<dbReference type="HOGENOM" id="CLU_255724_0_0_1"/>
<organism evidence="3 4">
    <name type="scientific">Mixia osmundae (strain CBS 9802 / IAM 14324 / JCM 22182 / KY 12970)</name>
    <dbReference type="NCBI Taxonomy" id="764103"/>
    <lineage>
        <taxon>Eukaryota</taxon>
        <taxon>Fungi</taxon>
        <taxon>Dikarya</taxon>
        <taxon>Basidiomycota</taxon>
        <taxon>Pucciniomycotina</taxon>
        <taxon>Mixiomycetes</taxon>
        <taxon>Mixiales</taxon>
        <taxon>Mixiaceae</taxon>
        <taxon>Mixia</taxon>
    </lineage>
</organism>
<evidence type="ECO:0000256" key="2">
    <source>
        <dbReference type="SAM" id="MobiDB-lite"/>
    </source>
</evidence>
<keyword evidence="1" id="KW-0469">Meiosis</keyword>
<dbReference type="PANTHER" id="PTHR40375">
    <property type="entry name" value="SPORULATION-SPECIFIC PROTEIN 22"/>
    <property type="match status" value="1"/>
</dbReference>
<feature type="compositionally biased region" description="Polar residues" evidence="2">
    <location>
        <begin position="1148"/>
        <end position="1176"/>
    </location>
</feature>
<name>G7E3L3_MIXOS</name>
<dbReference type="Proteomes" id="UP000009131">
    <property type="component" value="Unassembled WGS sequence"/>
</dbReference>
<dbReference type="GO" id="GO:0051321">
    <property type="term" value="P:meiotic cell cycle"/>
    <property type="evidence" value="ECO:0007669"/>
    <property type="project" value="UniProtKB-KW"/>
</dbReference>
<evidence type="ECO:0000256" key="1">
    <source>
        <dbReference type="ARBA" id="ARBA00023254"/>
    </source>
</evidence>
<dbReference type="eggNOG" id="KOG4814">
    <property type="taxonomic scope" value="Eukaryota"/>
</dbReference>
<protein>
    <recommendedName>
        <fullName evidence="5">Protein ZIP4 homolog</fullName>
    </recommendedName>
</protein>
<dbReference type="InterPro" id="IPR039057">
    <property type="entry name" value="Spo22/ZIP4"/>
</dbReference>
<evidence type="ECO:0008006" key="5">
    <source>
        <dbReference type="Google" id="ProtNLM"/>
    </source>
</evidence>
<keyword evidence="4" id="KW-1185">Reference proteome</keyword>
<reference evidence="3 4" key="2">
    <citation type="journal article" date="2012" name="Open Biol.">
        <title>Characteristics of nucleosomes and linker DNA regions on the genome of the basidiomycete Mixia osmundae revealed by mono- and dinucleosome mapping.</title>
        <authorList>
            <person name="Nishida H."/>
            <person name="Kondo S."/>
            <person name="Matsumoto T."/>
            <person name="Suzuki Y."/>
            <person name="Yoshikawa H."/>
            <person name="Taylor T.D."/>
            <person name="Sugiyama J."/>
        </authorList>
    </citation>
    <scope>NUCLEOTIDE SEQUENCE [LARGE SCALE GENOMIC DNA]</scope>
    <source>
        <strain evidence="4">CBS 9802 / IAM 14324 / JCM 22182 / KY 12970</strain>
    </source>
</reference>
<dbReference type="Pfam" id="PF08631">
    <property type="entry name" value="SPO22"/>
    <property type="match status" value="1"/>
</dbReference>
<dbReference type="EMBL" id="BABT02000119">
    <property type="protein sequence ID" value="GAA97423.1"/>
    <property type="molecule type" value="Genomic_DNA"/>
</dbReference>
<feature type="region of interest" description="Disordered" evidence="2">
    <location>
        <begin position="1125"/>
        <end position="1200"/>
    </location>
</feature>
<feature type="region of interest" description="Disordered" evidence="2">
    <location>
        <begin position="1"/>
        <end position="24"/>
    </location>
</feature>
<evidence type="ECO:0000313" key="3">
    <source>
        <dbReference type="EMBL" id="GAA97423.1"/>
    </source>
</evidence>
<feature type="region of interest" description="Disordered" evidence="2">
    <location>
        <begin position="1225"/>
        <end position="1278"/>
    </location>
</feature>
<feature type="compositionally biased region" description="Polar residues" evidence="2">
    <location>
        <begin position="1225"/>
        <end position="1241"/>
    </location>
</feature>
<feature type="compositionally biased region" description="Basic and acidic residues" evidence="2">
    <location>
        <begin position="1125"/>
        <end position="1146"/>
    </location>
</feature>
<dbReference type="InterPro" id="IPR013940">
    <property type="entry name" value="Spo22/ZIP4/TEX11"/>
</dbReference>
<reference evidence="3 4" key="1">
    <citation type="journal article" date="2011" name="J. Gen. Appl. Microbiol.">
        <title>Draft genome sequencing of the enigmatic basidiomycete Mixia osmundae.</title>
        <authorList>
            <person name="Nishida H."/>
            <person name="Nagatsuka Y."/>
            <person name="Sugiyama J."/>
        </authorList>
    </citation>
    <scope>NUCLEOTIDE SEQUENCE [LARGE SCALE GENOMIC DNA]</scope>
    <source>
        <strain evidence="4">CBS 9802 / IAM 14324 / JCM 22182 / KY 12970</strain>
    </source>
</reference>
<proteinExistence type="predicted"/>
<feature type="region of interest" description="Disordered" evidence="2">
    <location>
        <begin position="1322"/>
        <end position="1343"/>
    </location>
</feature>
<comment type="caution">
    <text evidence="3">The sequence shown here is derived from an EMBL/GenBank/DDBJ whole genome shotgun (WGS) entry which is preliminary data.</text>
</comment>
<evidence type="ECO:0000313" key="4">
    <source>
        <dbReference type="Proteomes" id="UP000009131"/>
    </source>
</evidence>
<feature type="compositionally biased region" description="Polar residues" evidence="2">
    <location>
        <begin position="115"/>
        <end position="134"/>
    </location>
</feature>
<gene>
    <name evidence="3" type="primary">Mo04100</name>
    <name evidence="3" type="ORF">E5Q_04100</name>
</gene>
<dbReference type="GO" id="GO:0090173">
    <property type="term" value="P:regulation of synaptonemal complex assembly"/>
    <property type="evidence" value="ECO:0007669"/>
    <property type="project" value="InterPro"/>
</dbReference>
<dbReference type="PANTHER" id="PTHR40375:SF2">
    <property type="entry name" value="SPORULATION-SPECIFIC PROTEIN 22"/>
    <property type="match status" value="1"/>
</dbReference>
<dbReference type="OrthoDB" id="65716at2759"/>
<dbReference type="InParanoid" id="G7E3L3"/>
<accession>G7E3L3</accession>
<sequence length="1343" mass="148675">MAEAAQHVQEPSPHTEDTTMQEASADCSAVQTLKETFTRIDSTYTRCKTSLSVYLTSVTFATTQADAHVHTSSAPVADSAPHAPHKPECKLIRPTPDNAQTALTQADRALAHQIPSATPVSTFTHPNRSSNKTRTQQEESSDLWSNALQQDLAILSSDLQAFALAAESLSLSLNLCESSWDHNGLTHTQELLESIGLELWNRAISLKNTSIESCEVKTICATIRRTAFYSIQALYALHRASKHTLIASAQDVSQVQADYDRLEQRQVIRLLETASHTASALKASGQAHAASFLLERAAQYCEVIETQHHCKAAHSTVGLTMTTDHDGCLSKVRNSYQAEHAHLSVRHSSAYETQAQTAASKALLLFHCTRAEFAWEAHKVDLTFHMLCKAAAEEILKHCTMIEIERLGRLTLTCGLELLKVDMSREKAFDFLKLANTVLDCPAAHQVNALSVLKVTAMRAYASSLGPSTSTSDAQRIEQAETTIKTLVRDSPNFDTFRTYLQWLIVRRGKDGDILQVFEQACHAMPTTENAVEQLLQDTQGIIKRPLKLQLLVCLLRAAVQKGATHATGSALLACLFFVRYKDLDSVHQIFDVINSESRGKLEHDTALACQSRLWQLGDKCYHEDDIATAACWYEKAGNDIFAASGRAKQVKSLRKSAICHLHLSDHKKAEELMRACGEPDEAGHFNAKLLAAMLKGNPRETSENLRRMMDSGDFDQHSLVWIYRMAFDLEQNNVVGQVLSAIGKMCARSLHGPAAAELLTTLRHLIDVTAERLDSVRGLDHNDLLGKAVAFFEAGISVVKQIEGTAKDISDCNKELHWMHQQAAKLCEQYANVLDKPTMCLLYETTAKLTERVLVHETNASRKSKLNEQLLISKFALAALKVGNIGPNDELPLQEAQQSDEMISTITTHIEQEQQIEQSPVIERVYSALQVLIFKIRAAAAEWERMLACMNHCMQLKAAWQITAAMADFALQKKLLPGEVLANIMQLTMQAQVSSGHLDIAAFSRWLHATVAILTLACQLDKSYEYLVQALEVMKQSDEGAIPQEERDWIITTTWNMGLTLSHNKEKLVEAKKWCELALAMAKLSKDQTQYETMMHTYENEVAKRFETRVYETVTTYTTVRDEVTGEETTREEKVTREVTKEDKSATGGQNQSGYTVGCESSQQVSRTSSYQVQRVETHSEGQVTGEHMQGGQSKGCQIQGTYEQGNKVQSGYAVGDSHMEQSLSTLTFPSPRQVTTSTGHLEEVDECNMQASEWSSRGGHISPPSSTTTASSSPTITRMTTSVVSSISQPEYVTTSTRNLCAGGYSGNRARNYSVDTQSSLSTTAAGLSEERWTVTPFKPQ</sequence>
<feature type="region of interest" description="Disordered" evidence="2">
    <location>
        <begin position="115"/>
        <end position="141"/>
    </location>
</feature>
<feature type="compositionally biased region" description="Low complexity" evidence="2">
    <location>
        <begin position="1263"/>
        <end position="1278"/>
    </location>
</feature>